<evidence type="ECO:0000256" key="3">
    <source>
        <dbReference type="ARBA" id="ARBA00022692"/>
    </source>
</evidence>
<evidence type="ECO:0000256" key="6">
    <source>
        <dbReference type="SAM" id="Phobius"/>
    </source>
</evidence>
<keyword evidence="5 6" id="KW-0472">Membrane</keyword>
<dbReference type="STRING" id="318464.IO99_11745"/>
<keyword evidence="4 6" id="KW-1133">Transmembrane helix</keyword>
<dbReference type="PANTHER" id="PTHR31885:SF6">
    <property type="entry name" value="GH04784P"/>
    <property type="match status" value="1"/>
</dbReference>
<feature type="transmembrane region" description="Helical" evidence="6">
    <location>
        <begin position="43"/>
        <end position="63"/>
    </location>
</feature>
<feature type="transmembrane region" description="Helical" evidence="6">
    <location>
        <begin position="206"/>
        <end position="227"/>
    </location>
</feature>
<dbReference type="eggNOG" id="COG3714">
    <property type="taxonomic scope" value="Bacteria"/>
</dbReference>
<evidence type="ECO:0000313" key="8">
    <source>
        <dbReference type="Proteomes" id="UP000028542"/>
    </source>
</evidence>
<dbReference type="RefSeq" id="WP_035133445.1">
    <property type="nucleotide sequence ID" value="NZ_JPMD01000027.1"/>
</dbReference>
<reference evidence="7" key="1">
    <citation type="submission" date="2014-07" db="EMBL/GenBank/DDBJ databases">
        <title>Draft genome of Clostridium sulfidigenes 113A isolated from sediments associated with methane hydrate from Krishna Godavari basin.</title>
        <authorList>
            <person name="Honkalas V.S."/>
            <person name="Dabir A.P."/>
            <person name="Arora P."/>
            <person name="Dhakephalkar P.K."/>
        </authorList>
    </citation>
    <scope>NUCLEOTIDE SEQUENCE [LARGE SCALE GENOMIC DNA]</scope>
    <source>
        <strain evidence="7">113A</strain>
    </source>
</reference>
<dbReference type="EMBL" id="JPMD01000027">
    <property type="protein sequence ID" value="KEZ86042.1"/>
    <property type="molecule type" value="Genomic_DNA"/>
</dbReference>
<accession>A0A084JAQ8</accession>
<dbReference type="InterPro" id="IPR012506">
    <property type="entry name" value="TMEM86B-like"/>
</dbReference>
<evidence type="ECO:0000256" key="5">
    <source>
        <dbReference type="ARBA" id="ARBA00023136"/>
    </source>
</evidence>
<evidence type="ECO:0000256" key="4">
    <source>
        <dbReference type="ARBA" id="ARBA00022989"/>
    </source>
</evidence>
<feature type="transmembrane region" description="Helical" evidence="6">
    <location>
        <begin position="13"/>
        <end position="31"/>
    </location>
</feature>
<feature type="transmembrane region" description="Helical" evidence="6">
    <location>
        <begin position="83"/>
        <end position="107"/>
    </location>
</feature>
<feature type="transmembrane region" description="Helical" evidence="6">
    <location>
        <begin position="146"/>
        <end position="165"/>
    </location>
</feature>
<proteinExistence type="inferred from homology"/>
<gene>
    <name evidence="7" type="ORF">IO99_11745</name>
</gene>
<comment type="subcellular location">
    <subcellularLocation>
        <location evidence="1">Membrane</location>
        <topology evidence="1">Multi-pass membrane protein</topology>
    </subcellularLocation>
</comment>
<organism evidence="7 8">
    <name type="scientific">Clostridium sulfidigenes</name>
    <dbReference type="NCBI Taxonomy" id="318464"/>
    <lineage>
        <taxon>Bacteria</taxon>
        <taxon>Bacillati</taxon>
        <taxon>Bacillota</taxon>
        <taxon>Clostridia</taxon>
        <taxon>Eubacteriales</taxon>
        <taxon>Clostridiaceae</taxon>
        <taxon>Clostridium</taxon>
    </lineage>
</organism>
<protein>
    <recommendedName>
        <fullName evidence="9">YhhN-like protein</fullName>
    </recommendedName>
</protein>
<name>A0A084JAQ8_9CLOT</name>
<keyword evidence="3 6" id="KW-0812">Transmembrane</keyword>
<dbReference type="GO" id="GO:0016020">
    <property type="term" value="C:membrane"/>
    <property type="evidence" value="ECO:0007669"/>
    <property type="project" value="UniProtKB-SubCell"/>
</dbReference>
<feature type="transmembrane region" description="Helical" evidence="6">
    <location>
        <begin position="119"/>
        <end position="140"/>
    </location>
</feature>
<feature type="transmembrane region" description="Helical" evidence="6">
    <location>
        <begin position="177"/>
        <end position="200"/>
    </location>
</feature>
<dbReference type="GO" id="GO:0016787">
    <property type="term" value="F:hydrolase activity"/>
    <property type="evidence" value="ECO:0007669"/>
    <property type="project" value="TreeGrafter"/>
</dbReference>
<sequence length="242" mass="27647">MDKLISNKNLIKISSNTIIIIYFIFLCIDFITKDLKNTYSVTLKYSAIVLCFIISLLIKSHGYSKRDKSLVQLARLFTLIADYFLAISGNYIMGVFFFSLVQITYIIRHSIMENSKYKNLMFFIVSLSIALTVSLKIEIASIEKNLVVLALIYASLLITSLYCSVSTITRGKYSQKTSWIIALGMFLFFMCDLNVGLYNIVAGGNIKFFLGFLIWLFYLPSQLLLTLSGFKVQYLKKVFCNI</sequence>
<dbReference type="AlphaFoldDB" id="A0A084JAQ8"/>
<comment type="caution">
    <text evidence="7">The sequence shown here is derived from an EMBL/GenBank/DDBJ whole genome shotgun (WGS) entry which is preliminary data.</text>
</comment>
<evidence type="ECO:0000256" key="1">
    <source>
        <dbReference type="ARBA" id="ARBA00004141"/>
    </source>
</evidence>
<evidence type="ECO:0000256" key="2">
    <source>
        <dbReference type="ARBA" id="ARBA00007375"/>
    </source>
</evidence>
<comment type="similarity">
    <text evidence="2">Belongs to the TMEM86 family.</text>
</comment>
<evidence type="ECO:0008006" key="9">
    <source>
        <dbReference type="Google" id="ProtNLM"/>
    </source>
</evidence>
<dbReference type="PANTHER" id="PTHR31885">
    <property type="entry name" value="GH04784P"/>
    <property type="match status" value="1"/>
</dbReference>
<evidence type="ECO:0000313" key="7">
    <source>
        <dbReference type="EMBL" id="KEZ86042.1"/>
    </source>
</evidence>
<dbReference type="Proteomes" id="UP000028542">
    <property type="component" value="Unassembled WGS sequence"/>
</dbReference>
<keyword evidence="8" id="KW-1185">Reference proteome</keyword>